<dbReference type="AlphaFoldDB" id="A0A7V2T2F4"/>
<feature type="region of interest" description="Disordered" evidence="2">
    <location>
        <begin position="1"/>
        <end position="23"/>
    </location>
</feature>
<gene>
    <name evidence="4" type="ORF">ENJ51_05030</name>
</gene>
<organism evidence="4">
    <name type="scientific">Leucothrix mucor</name>
    <dbReference type="NCBI Taxonomy" id="45248"/>
    <lineage>
        <taxon>Bacteria</taxon>
        <taxon>Pseudomonadati</taxon>
        <taxon>Pseudomonadota</taxon>
        <taxon>Gammaproteobacteria</taxon>
        <taxon>Thiotrichales</taxon>
        <taxon>Thiotrichaceae</taxon>
        <taxon>Leucothrix</taxon>
    </lineage>
</organism>
<dbReference type="GO" id="GO:0009306">
    <property type="term" value="P:protein secretion"/>
    <property type="evidence" value="ECO:0007669"/>
    <property type="project" value="InterPro"/>
</dbReference>
<evidence type="ECO:0000256" key="1">
    <source>
        <dbReference type="ARBA" id="ARBA00010690"/>
    </source>
</evidence>
<dbReference type="Pfam" id="PF01312">
    <property type="entry name" value="Bac_export_2"/>
    <property type="match status" value="1"/>
</dbReference>
<evidence type="ECO:0000256" key="3">
    <source>
        <dbReference type="SAM" id="Phobius"/>
    </source>
</evidence>
<dbReference type="EMBL" id="DRMS01000193">
    <property type="protein sequence ID" value="HFC92158.1"/>
    <property type="molecule type" value="Genomic_DNA"/>
</dbReference>
<feature type="transmembrane region" description="Helical" evidence="3">
    <location>
        <begin position="144"/>
        <end position="165"/>
    </location>
</feature>
<feature type="compositionally biased region" description="Basic and acidic residues" evidence="2">
    <location>
        <begin position="1"/>
        <end position="20"/>
    </location>
</feature>
<dbReference type="PANTHER" id="PTHR30531:SF14">
    <property type="entry name" value="SURFACE PRESENTATION OF ANTIGENS PROTEIN SPAS"/>
    <property type="match status" value="1"/>
</dbReference>
<dbReference type="GO" id="GO:0005886">
    <property type="term" value="C:plasma membrane"/>
    <property type="evidence" value="ECO:0007669"/>
    <property type="project" value="TreeGrafter"/>
</dbReference>
<dbReference type="PANTHER" id="PTHR30531">
    <property type="entry name" value="FLAGELLAR BIOSYNTHETIC PROTEIN FLHB"/>
    <property type="match status" value="1"/>
</dbReference>
<name>A0A7V2T2F4_LEUMU</name>
<accession>A0A7V2T2F4</accession>
<dbReference type="PRINTS" id="PR00950">
    <property type="entry name" value="TYPE3IMSPROT"/>
</dbReference>
<dbReference type="SUPFAM" id="SSF160544">
    <property type="entry name" value="EscU C-terminal domain-like"/>
    <property type="match status" value="1"/>
</dbReference>
<keyword evidence="3" id="KW-1133">Transmembrane helix</keyword>
<keyword evidence="3" id="KW-0472">Membrane</keyword>
<sequence>MEVSGDKDSKTEEPTPQKLRDARKKAQVARSEEFGPTLMFVFAVLYFWFGWDSMFANIKEVMTSIPAFIYTTDFPLALDNLIDKVVSKVIYAIILPFALLMLVAGILGNVLQTGILFSVDPVIPKGEKISPIKGFGRIFSVKSVIKTLFSIIKIIGMSIIITYVVRLGIRDYMHDLSQCDVSCQMLVFQSLLKKLIMILLPVLIVVAAMDFMFQKAQFTKDQRMTKDEVKREYKNQEGDPEIKGARKEEQRKMLEQDLNKKVKESRVIIVGMNLAVALKYKEDLPLPILLAIGKNRMSFKMIEIANKERVKIIADPELATKLANEGDIDQYIPSSTIEGAARAIQQSNE</sequence>
<feature type="transmembrane region" description="Helical" evidence="3">
    <location>
        <begin position="34"/>
        <end position="51"/>
    </location>
</feature>
<comment type="caution">
    <text evidence="4">The sequence shown here is derived from an EMBL/GenBank/DDBJ whole genome shotgun (WGS) entry which is preliminary data.</text>
</comment>
<reference evidence="4" key="1">
    <citation type="journal article" date="2020" name="mSystems">
        <title>Genome- and Community-Level Interaction Insights into Carbon Utilization and Element Cycling Functions of Hydrothermarchaeota in Hydrothermal Sediment.</title>
        <authorList>
            <person name="Zhou Z."/>
            <person name="Liu Y."/>
            <person name="Xu W."/>
            <person name="Pan J."/>
            <person name="Luo Z.H."/>
            <person name="Li M."/>
        </authorList>
    </citation>
    <scope>NUCLEOTIDE SEQUENCE [LARGE SCALE GENOMIC DNA]</scope>
    <source>
        <strain evidence="4">HyVt-493</strain>
    </source>
</reference>
<evidence type="ECO:0000256" key="2">
    <source>
        <dbReference type="SAM" id="MobiDB-lite"/>
    </source>
</evidence>
<feature type="transmembrane region" description="Helical" evidence="3">
    <location>
        <begin position="195"/>
        <end position="213"/>
    </location>
</feature>
<keyword evidence="3" id="KW-0812">Transmembrane</keyword>
<dbReference type="InterPro" id="IPR006135">
    <property type="entry name" value="T3SS_substrate_exporter"/>
</dbReference>
<evidence type="ECO:0000313" key="4">
    <source>
        <dbReference type="EMBL" id="HFC92158.1"/>
    </source>
</evidence>
<dbReference type="Proteomes" id="UP000885750">
    <property type="component" value="Unassembled WGS sequence"/>
</dbReference>
<feature type="transmembrane region" description="Helical" evidence="3">
    <location>
        <begin position="90"/>
        <end position="123"/>
    </location>
</feature>
<dbReference type="InterPro" id="IPR029025">
    <property type="entry name" value="T3SS_substrate_exporter_C"/>
</dbReference>
<proteinExistence type="inferred from homology"/>
<protein>
    <submittedName>
        <fullName evidence="4">EscU/YscU/HrcU family type III secretion system export apparatus switch protein</fullName>
    </submittedName>
</protein>
<comment type="similarity">
    <text evidence="1">Belongs to the type III secretion exporter family.</text>
</comment>
<dbReference type="Gene3D" id="3.40.1690.10">
    <property type="entry name" value="secretion proteins EscU"/>
    <property type="match status" value="1"/>
</dbReference>